<dbReference type="EMBL" id="JAACJJ010000060">
    <property type="protein sequence ID" value="KAF5309191.1"/>
    <property type="molecule type" value="Genomic_DNA"/>
</dbReference>
<sequence length="135" mass="14965">MAEFSKYLYSTTSGRFFFQLWACLLYVQLPISGIGPTLIAFRVAEETYQTEVGSTSRTSPLSGLKFRRTTPATATDIESQPTRVSTIQFVPAYGVDHASSVRTDSDVEAQHHRLAEKEEMLSLEKLGHSLGTESV</sequence>
<dbReference type="OrthoDB" id="2945448at2759"/>
<accession>A0A8H5ER30</accession>
<dbReference type="Proteomes" id="UP000567179">
    <property type="component" value="Unassembled WGS sequence"/>
</dbReference>
<evidence type="ECO:0000313" key="1">
    <source>
        <dbReference type="EMBL" id="KAF5309191.1"/>
    </source>
</evidence>
<dbReference type="AlphaFoldDB" id="A0A8H5ER30"/>
<comment type="caution">
    <text evidence="1">The sequence shown here is derived from an EMBL/GenBank/DDBJ whole genome shotgun (WGS) entry which is preliminary data.</text>
</comment>
<evidence type="ECO:0000313" key="2">
    <source>
        <dbReference type="Proteomes" id="UP000567179"/>
    </source>
</evidence>
<name>A0A8H5ER30_9AGAR</name>
<gene>
    <name evidence="1" type="ORF">D9619_012836</name>
</gene>
<organism evidence="1 2">
    <name type="scientific">Psilocybe cf. subviscida</name>
    <dbReference type="NCBI Taxonomy" id="2480587"/>
    <lineage>
        <taxon>Eukaryota</taxon>
        <taxon>Fungi</taxon>
        <taxon>Dikarya</taxon>
        <taxon>Basidiomycota</taxon>
        <taxon>Agaricomycotina</taxon>
        <taxon>Agaricomycetes</taxon>
        <taxon>Agaricomycetidae</taxon>
        <taxon>Agaricales</taxon>
        <taxon>Agaricineae</taxon>
        <taxon>Strophariaceae</taxon>
        <taxon>Psilocybe</taxon>
    </lineage>
</organism>
<proteinExistence type="predicted"/>
<protein>
    <submittedName>
        <fullName evidence="1">Uncharacterized protein</fullName>
    </submittedName>
</protein>
<keyword evidence="2" id="KW-1185">Reference proteome</keyword>
<reference evidence="1 2" key="1">
    <citation type="journal article" date="2020" name="ISME J.">
        <title>Uncovering the hidden diversity of litter-decomposition mechanisms in mushroom-forming fungi.</title>
        <authorList>
            <person name="Floudas D."/>
            <person name="Bentzer J."/>
            <person name="Ahren D."/>
            <person name="Johansson T."/>
            <person name="Persson P."/>
            <person name="Tunlid A."/>
        </authorList>
    </citation>
    <scope>NUCLEOTIDE SEQUENCE [LARGE SCALE GENOMIC DNA]</scope>
    <source>
        <strain evidence="1 2">CBS 101986</strain>
    </source>
</reference>